<evidence type="ECO:0000256" key="2">
    <source>
        <dbReference type="ARBA" id="ARBA00022448"/>
    </source>
</evidence>
<name>A0ABV9DU89_9ACTN</name>
<evidence type="ECO:0000313" key="10">
    <source>
        <dbReference type="Proteomes" id="UP001595923"/>
    </source>
</evidence>
<keyword evidence="3 8" id="KW-0479">Metal-binding</keyword>
<reference evidence="10" key="1">
    <citation type="journal article" date="2019" name="Int. J. Syst. Evol. Microbiol.">
        <title>The Global Catalogue of Microorganisms (GCM) 10K type strain sequencing project: providing services to taxonomists for standard genome sequencing and annotation.</title>
        <authorList>
            <consortium name="The Broad Institute Genomics Platform"/>
            <consortium name="The Broad Institute Genome Sequencing Center for Infectious Disease"/>
            <person name="Wu L."/>
            <person name="Ma J."/>
        </authorList>
    </citation>
    <scope>NUCLEOTIDE SEQUENCE [LARGE SCALE GENOMIC DNA]</scope>
    <source>
        <strain evidence="10">XZYJ18</strain>
    </source>
</reference>
<evidence type="ECO:0000256" key="4">
    <source>
        <dbReference type="ARBA" id="ARBA00022982"/>
    </source>
</evidence>
<protein>
    <recommendedName>
        <fullName evidence="8">Ferredoxin</fullName>
    </recommendedName>
</protein>
<dbReference type="PANTHER" id="PTHR36923:SF3">
    <property type="entry name" value="FERREDOXIN"/>
    <property type="match status" value="1"/>
</dbReference>
<dbReference type="PANTHER" id="PTHR36923">
    <property type="entry name" value="FERREDOXIN"/>
    <property type="match status" value="1"/>
</dbReference>
<evidence type="ECO:0000256" key="6">
    <source>
        <dbReference type="ARBA" id="ARBA00023014"/>
    </source>
</evidence>
<comment type="caution">
    <text evidence="9">The sequence shown here is derived from an EMBL/GenBank/DDBJ whole genome shotgun (WGS) entry which is preliminary data.</text>
</comment>
<proteinExistence type="predicted"/>
<dbReference type="EMBL" id="JBHSFQ010000008">
    <property type="protein sequence ID" value="MFC4562465.1"/>
    <property type="molecule type" value="Genomic_DNA"/>
</dbReference>
<keyword evidence="7" id="KW-0003">3Fe-4S</keyword>
<keyword evidence="2 8" id="KW-0813">Transport</keyword>
<organism evidence="9 10">
    <name type="scientific">Nocardiopsis mangrovi</name>
    <dbReference type="NCBI Taxonomy" id="1179818"/>
    <lineage>
        <taxon>Bacteria</taxon>
        <taxon>Bacillati</taxon>
        <taxon>Actinomycetota</taxon>
        <taxon>Actinomycetes</taxon>
        <taxon>Streptosporangiales</taxon>
        <taxon>Nocardiopsidaceae</taxon>
        <taxon>Nocardiopsis</taxon>
    </lineage>
</organism>
<evidence type="ECO:0000256" key="7">
    <source>
        <dbReference type="ARBA" id="ARBA00023291"/>
    </source>
</evidence>
<evidence type="ECO:0000313" key="9">
    <source>
        <dbReference type="EMBL" id="MFC4562465.1"/>
    </source>
</evidence>
<keyword evidence="10" id="KW-1185">Reference proteome</keyword>
<keyword evidence="5 8" id="KW-0408">Iron</keyword>
<dbReference type="Pfam" id="PF13370">
    <property type="entry name" value="Fer4_13"/>
    <property type="match status" value="1"/>
</dbReference>
<keyword evidence="6 8" id="KW-0411">Iron-sulfur</keyword>
<dbReference type="InterPro" id="IPR051269">
    <property type="entry name" value="Fe-S_cluster_ET"/>
</dbReference>
<comment type="function">
    <text evidence="8">Ferredoxins are iron-sulfur proteins that transfer electrons in a wide variety of metabolic reactions.</text>
</comment>
<dbReference type="Gene3D" id="3.30.70.20">
    <property type="match status" value="1"/>
</dbReference>
<gene>
    <name evidence="9" type="ORF">ACFO4E_11430</name>
</gene>
<dbReference type="PRINTS" id="PR00352">
    <property type="entry name" value="3FE4SFRDOXIN"/>
</dbReference>
<dbReference type="InterPro" id="IPR001080">
    <property type="entry name" value="3Fe4S_ferredoxin"/>
</dbReference>
<dbReference type="SUPFAM" id="SSF54862">
    <property type="entry name" value="4Fe-4S ferredoxins"/>
    <property type="match status" value="1"/>
</dbReference>
<dbReference type="Proteomes" id="UP001595923">
    <property type="component" value="Unassembled WGS sequence"/>
</dbReference>
<keyword evidence="4 8" id="KW-0249">Electron transport</keyword>
<sequence length="71" mass="7481">MIRIRADRDACVSAGMCVLTAPGVFEQDDDDGRVVVADPAPATEELRRGAREAVGLCPSRALSLDRIPGGD</sequence>
<evidence type="ECO:0000256" key="5">
    <source>
        <dbReference type="ARBA" id="ARBA00023004"/>
    </source>
</evidence>
<evidence type="ECO:0000256" key="3">
    <source>
        <dbReference type="ARBA" id="ARBA00022723"/>
    </source>
</evidence>
<evidence type="ECO:0000256" key="1">
    <source>
        <dbReference type="ARBA" id="ARBA00001927"/>
    </source>
</evidence>
<evidence type="ECO:0000256" key="8">
    <source>
        <dbReference type="RuleBase" id="RU368020"/>
    </source>
</evidence>
<dbReference type="RefSeq" id="WP_378573713.1">
    <property type="nucleotide sequence ID" value="NZ_JBHSFQ010000008.1"/>
</dbReference>
<accession>A0ABV9DU89</accession>
<comment type="cofactor">
    <cofactor evidence="1">
        <name>[3Fe-4S] cluster</name>
        <dbReference type="ChEBI" id="CHEBI:21137"/>
    </cofactor>
</comment>